<protein>
    <submittedName>
        <fullName evidence="2">Uncharacterized protein</fullName>
    </submittedName>
</protein>
<dbReference type="EMBL" id="JACIGW010000003">
    <property type="protein sequence ID" value="MBB4349319.1"/>
    <property type="molecule type" value="Genomic_DNA"/>
</dbReference>
<gene>
    <name evidence="2" type="ORF">GGE31_002972</name>
    <name evidence="1" type="ORF">GGE33_003081</name>
    <name evidence="3" type="ORF">GGE35_002913</name>
</gene>
<dbReference type="AlphaFoldDB" id="A0A7W6TFM1"/>
<accession>A0A7W6TFM1</accession>
<organism evidence="2 5">
    <name type="scientific">Aliirhizobium cellulosilyticum</name>
    <dbReference type="NCBI Taxonomy" id="393664"/>
    <lineage>
        <taxon>Bacteria</taxon>
        <taxon>Pseudomonadati</taxon>
        <taxon>Pseudomonadota</taxon>
        <taxon>Alphaproteobacteria</taxon>
        <taxon>Hyphomicrobiales</taxon>
        <taxon>Rhizobiaceae</taxon>
        <taxon>Aliirhizobium</taxon>
    </lineage>
</organism>
<dbReference type="EMBL" id="JACIGY010000003">
    <property type="protein sequence ID" value="MBB4412459.1"/>
    <property type="molecule type" value="Genomic_DNA"/>
</dbReference>
<evidence type="ECO:0000313" key="2">
    <source>
        <dbReference type="EMBL" id="MBB4412459.1"/>
    </source>
</evidence>
<dbReference type="Proteomes" id="UP000520770">
    <property type="component" value="Unassembled WGS sequence"/>
</dbReference>
<evidence type="ECO:0000313" key="6">
    <source>
        <dbReference type="Proteomes" id="UP000576087"/>
    </source>
</evidence>
<sequence>MAPILPRILSELQTKTEAARANTRSATKDELKVYFQARNRARRKPIVFDLTKEDYDVLVTRAAGRCEETDRRFEQATNSTGRYRDNWMSLDRIDSKGPYGRRYHVCRSDCRTCLSSQRGSP</sequence>
<dbReference type="EMBL" id="JACIHM010000003">
    <property type="protein sequence ID" value="MBB4447091.1"/>
    <property type="molecule type" value="Genomic_DNA"/>
</dbReference>
<reference evidence="4 5" key="1">
    <citation type="submission" date="2020-08" db="EMBL/GenBank/DDBJ databases">
        <title>Genomic Encyclopedia of Type Strains, Phase IV (KMG-V): Genome sequencing to study the core and pangenomes of soil and plant-associated prokaryotes.</title>
        <authorList>
            <person name="Whitman W."/>
        </authorList>
    </citation>
    <scope>NUCLEOTIDE SEQUENCE [LARGE SCALE GENOMIC DNA]</scope>
    <source>
        <strain evidence="2 5">SEMIA 444</strain>
        <strain evidence="1 4">SEMIA 448</strain>
        <strain evidence="3 6">SEMIA 452</strain>
    </source>
</reference>
<evidence type="ECO:0000313" key="1">
    <source>
        <dbReference type="EMBL" id="MBB4349319.1"/>
    </source>
</evidence>
<evidence type="ECO:0000313" key="3">
    <source>
        <dbReference type="EMBL" id="MBB4447091.1"/>
    </source>
</evidence>
<keyword evidence="5" id="KW-1185">Reference proteome</keyword>
<comment type="caution">
    <text evidence="2">The sequence shown here is derived from an EMBL/GenBank/DDBJ whole genome shotgun (WGS) entry which is preliminary data.</text>
</comment>
<evidence type="ECO:0000313" key="4">
    <source>
        <dbReference type="Proteomes" id="UP000520770"/>
    </source>
</evidence>
<dbReference type="Proteomes" id="UP000524535">
    <property type="component" value="Unassembled WGS sequence"/>
</dbReference>
<evidence type="ECO:0000313" key="5">
    <source>
        <dbReference type="Proteomes" id="UP000524535"/>
    </source>
</evidence>
<dbReference type="Proteomes" id="UP000576087">
    <property type="component" value="Unassembled WGS sequence"/>
</dbReference>
<name>A0A7W6TFM1_9HYPH</name>
<proteinExistence type="predicted"/>